<feature type="chain" id="PRO_5046895977" evidence="1">
    <location>
        <begin position="30"/>
        <end position="192"/>
    </location>
</feature>
<keyword evidence="3" id="KW-1185">Reference proteome</keyword>
<name>A0ABS0IBU6_9BACT</name>
<protein>
    <submittedName>
        <fullName evidence="2">Uncharacterized protein</fullName>
    </submittedName>
</protein>
<proteinExistence type="predicted"/>
<feature type="signal peptide" evidence="1">
    <location>
        <begin position="1"/>
        <end position="29"/>
    </location>
</feature>
<dbReference type="EMBL" id="JADQDQ010000001">
    <property type="protein sequence ID" value="MBF9235837.1"/>
    <property type="molecule type" value="Genomic_DNA"/>
</dbReference>
<evidence type="ECO:0000313" key="2">
    <source>
        <dbReference type="EMBL" id="MBF9235837.1"/>
    </source>
</evidence>
<sequence>MSCRGGALMRRWGRLAGLALLLGLSQCRARTDDPDVVREHVIFENDFEQMPGWLPVPDSSLTTERAHSGRYSVRVDKKHPFSVTYRLTLRDGFSKRPRRLRLSAWAWVEGPLEEGRLIFLLNPPNAVEGMPAIFSTHLFLADKWPYKRWTYISRDINLPPEIASDAQIVVFLWHFSANHPLYADDWKLTEIR</sequence>
<gene>
    <name evidence="2" type="ORF">I2I05_00365</name>
</gene>
<evidence type="ECO:0000256" key="1">
    <source>
        <dbReference type="SAM" id="SignalP"/>
    </source>
</evidence>
<dbReference type="Gene3D" id="2.60.120.260">
    <property type="entry name" value="Galactose-binding domain-like"/>
    <property type="match status" value="1"/>
</dbReference>
<comment type="caution">
    <text evidence="2">The sequence shown here is derived from an EMBL/GenBank/DDBJ whole genome shotgun (WGS) entry which is preliminary data.</text>
</comment>
<evidence type="ECO:0000313" key="3">
    <source>
        <dbReference type="Proteomes" id="UP000597617"/>
    </source>
</evidence>
<keyword evidence="1" id="KW-0732">Signal</keyword>
<accession>A0ABS0IBU6</accession>
<organism evidence="2 3">
    <name type="scientific">Hymenobacter jeongseonensis</name>
    <dbReference type="NCBI Taxonomy" id="2791027"/>
    <lineage>
        <taxon>Bacteria</taxon>
        <taxon>Pseudomonadati</taxon>
        <taxon>Bacteroidota</taxon>
        <taxon>Cytophagia</taxon>
        <taxon>Cytophagales</taxon>
        <taxon>Hymenobacteraceae</taxon>
        <taxon>Hymenobacter</taxon>
    </lineage>
</organism>
<dbReference type="Proteomes" id="UP000597617">
    <property type="component" value="Unassembled WGS sequence"/>
</dbReference>
<reference evidence="2 3" key="1">
    <citation type="submission" date="2020-11" db="EMBL/GenBank/DDBJ databases">
        <authorList>
            <person name="Kim M.K."/>
        </authorList>
    </citation>
    <scope>NUCLEOTIDE SEQUENCE [LARGE SCALE GENOMIC DNA]</scope>
    <source>
        <strain evidence="2 3">BT683</strain>
    </source>
</reference>